<dbReference type="PANTHER" id="PTHR18063">
    <property type="entry name" value="NF-E2 INDUCIBLE PROTEIN"/>
    <property type="match status" value="1"/>
</dbReference>
<feature type="compositionally biased region" description="Basic and acidic residues" evidence="1">
    <location>
        <begin position="388"/>
        <end position="406"/>
    </location>
</feature>
<feature type="compositionally biased region" description="Acidic residues" evidence="1">
    <location>
        <begin position="360"/>
        <end position="370"/>
    </location>
</feature>
<feature type="region of interest" description="Disordered" evidence="1">
    <location>
        <begin position="344"/>
        <end position="409"/>
    </location>
</feature>
<dbReference type="Pfam" id="PF14551">
    <property type="entry name" value="MCM_N"/>
    <property type="match status" value="1"/>
</dbReference>
<proteinExistence type="predicted"/>
<keyword evidence="5" id="KW-1185">Reference proteome</keyword>
<dbReference type="InterPro" id="IPR007518">
    <property type="entry name" value="MINDY"/>
</dbReference>
<evidence type="ECO:0000259" key="2">
    <source>
        <dbReference type="Pfam" id="PF04424"/>
    </source>
</evidence>
<dbReference type="PANTHER" id="PTHR18063:SF6">
    <property type="entry name" value="UBIQUITIN CARBOXYL-TERMINAL HYDROLASE"/>
    <property type="match status" value="1"/>
</dbReference>
<protein>
    <submittedName>
        <fullName evidence="4">Uncharacterized protein</fullName>
    </submittedName>
</protein>
<feature type="compositionally biased region" description="Basic and acidic residues" evidence="1">
    <location>
        <begin position="773"/>
        <end position="795"/>
    </location>
</feature>
<feature type="region of interest" description="Disordered" evidence="1">
    <location>
        <begin position="773"/>
        <end position="807"/>
    </location>
</feature>
<reference evidence="4" key="1">
    <citation type="submission" date="2024-10" db="EMBL/GenBank/DDBJ databases">
        <authorList>
            <person name="Ryan C."/>
        </authorList>
    </citation>
    <scope>NUCLEOTIDE SEQUENCE [LARGE SCALE GENOMIC DNA]</scope>
</reference>
<feature type="compositionally biased region" description="Polar residues" evidence="1">
    <location>
        <begin position="797"/>
        <end position="807"/>
    </location>
</feature>
<gene>
    <name evidence="4" type="ORF">URODEC1_LOCUS84313</name>
</gene>
<dbReference type="EMBL" id="OZ075143">
    <property type="protein sequence ID" value="CAL5037140.1"/>
    <property type="molecule type" value="Genomic_DNA"/>
</dbReference>
<dbReference type="InterPro" id="IPR027925">
    <property type="entry name" value="MCM_N"/>
</dbReference>
<dbReference type="Pfam" id="PF04424">
    <property type="entry name" value="MINDY_DUB"/>
    <property type="match status" value="1"/>
</dbReference>
<accession>A0ABC9DD54</accession>
<organism evidence="4 5">
    <name type="scientific">Urochloa decumbens</name>
    <dbReference type="NCBI Taxonomy" id="240449"/>
    <lineage>
        <taxon>Eukaryota</taxon>
        <taxon>Viridiplantae</taxon>
        <taxon>Streptophyta</taxon>
        <taxon>Embryophyta</taxon>
        <taxon>Tracheophyta</taxon>
        <taxon>Spermatophyta</taxon>
        <taxon>Magnoliopsida</taxon>
        <taxon>Liliopsida</taxon>
        <taxon>Poales</taxon>
        <taxon>Poaceae</taxon>
        <taxon>PACMAD clade</taxon>
        <taxon>Panicoideae</taxon>
        <taxon>Panicodae</taxon>
        <taxon>Paniceae</taxon>
        <taxon>Melinidinae</taxon>
        <taxon>Urochloa</taxon>
    </lineage>
</organism>
<evidence type="ECO:0000313" key="5">
    <source>
        <dbReference type="Proteomes" id="UP001497457"/>
    </source>
</evidence>
<feature type="domain" description="MINDY deubiquitinase" evidence="2">
    <location>
        <begin position="9"/>
        <end position="267"/>
    </location>
</feature>
<dbReference type="Proteomes" id="UP001497457">
    <property type="component" value="Chromosome 33rd"/>
</dbReference>
<evidence type="ECO:0000256" key="1">
    <source>
        <dbReference type="SAM" id="MobiDB-lite"/>
    </source>
</evidence>
<feature type="domain" description="MCM N-terminal" evidence="3">
    <location>
        <begin position="414"/>
        <end position="497"/>
    </location>
</feature>
<feature type="region of interest" description="Disordered" evidence="1">
    <location>
        <begin position="300"/>
        <end position="328"/>
    </location>
</feature>
<dbReference type="Gene3D" id="3.30.1640.10">
    <property type="entry name" value="mini-chromosome maintenance (MCM) complex, chain A, domain 1"/>
    <property type="match status" value="1"/>
</dbReference>
<evidence type="ECO:0000313" key="4">
    <source>
        <dbReference type="EMBL" id="CAL5037140.1"/>
    </source>
</evidence>
<dbReference type="AlphaFoldDB" id="A0ABC9DD54"/>
<evidence type="ECO:0000259" key="3">
    <source>
        <dbReference type="Pfam" id="PF14551"/>
    </source>
</evidence>
<sequence length="807" mass="92479">MSTLPRLEKYRVREVECDGYKLPIVLHARGGSSLLVALANAVLRQYDVRKAFVTEGGFRGRPKYVRTEVLFQIVEMAIVGNLQVLLKHKKIDACTMMAAWRGCRYFIRLLHTDYVLDPIFTSCTAFVESDFNTLFDSLGFQVCHGLVIDPEKDPDTANAFGSKSHNDIFEILVSPPAEVDENTVLLMKNFKANIQGRLTSYGLTCLKKTIGTFDVGILLRDGHFSMLRKIDGVLVTLQATEEQFKENPDAVWQSLEEANDDGILLSSKSEHVKKQPVVTDAEKEVAMKRQEAIIQDEAQQNVKLSKPSKKQRYRAAKRGAGKSQFDVQPEVAACDNKTEQLLKGSKPLAGEPDKHKQQEQEVEPEITEEERDNKTEQLLKGSKPLAGEPDKHKQQEQEVEPERTEEERDDIMCESFKRFLREFEEEGTTKPYYKGQVKALDYCESFKLTIKFKDLESHDRETARYICNNMPRVSEKLTSCVSNFLLEHEEFKKKSDEVVQKTKIEFSDIPAPNRTAARGYLKFILKKHKAGKCWDGSFQLKDLLVLVHGNGSLEFVIMTEASDDFDEGKALADFNRFCVLLFPYFMDEKADEMPAYFDQFQTDYLLHMPDRNNTEEYDAWQKYMAHHFAFKAPQSCTMLQRHLRYVTQNAQVLSMPFLTVPVISYSGHHLLFNRYDELSYWKLLMYGRHYSRHMLRAKRDQGVRIKVQDLLIVHLMLGHLLKGEMAKVIRYIMKVNGFAGGLFSSAWRHFEASETFDDDDDMARDEDVKEICSDSEEVAKTSREGSKTPPVDKCDGATTSAEVVSQE</sequence>
<dbReference type="InterPro" id="IPR033979">
    <property type="entry name" value="MINDY_domain"/>
</dbReference>
<name>A0ABC9DD54_9POAL</name>
<feature type="compositionally biased region" description="Basic residues" evidence="1">
    <location>
        <begin position="306"/>
        <end position="320"/>
    </location>
</feature>